<sequence>MRDKYSFVPDPVAPPSHHGRRDEISALFGINKNMRKRHSTEAANALAQNLAVAADFNAIHTALHTYEKAHLNGGGNWPRLKGALLLRYRGVLDFVDNLPHSSDCFMRVGGIRAKVGTVFFGEGRFHLIGRPLLAHNDVYHRHGDNNVPPRHYISLTTSATHVKRFVTRGLSAFDAMAITQGRPLRSVLGTVNAQLTEVGGAFMHGVGAGIALTEAQQILTHTRGWGGNKRYISTGVSNRPALSTRGIPFVSMYGVVTVDLALVPAATIFDVHRHDVASAWLGLPATDVLNNGHHTNTGDIAEQQYLGLRDTIRTRELLIKGSIPIAALHRTSAGRVLLGLGSTTNLMHDGHARRKVNGFGDGGTEHLISTLAPGILGTIVGQDHMSFRDPHTNLRWHFLEFNAPGAVVAAQLVLQPLLAGRNMVAFEKFTPIRPPGMV</sequence>
<dbReference type="EMBL" id="RXFT01000018">
    <property type="protein sequence ID" value="RUR71130.1"/>
    <property type="molecule type" value="Genomic_DNA"/>
</dbReference>
<comment type="caution">
    <text evidence="2">The sequence shown here is derived from an EMBL/GenBank/DDBJ whole genome shotgun (WGS) entry which is preliminary data.</text>
</comment>
<dbReference type="Proteomes" id="UP000281118">
    <property type="component" value="Unassembled WGS sequence"/>
</dbReference>
<organism evidence="2 3">
    <name type="scientific">Variovorax guangxiensis</name>
    <dbReference type="NCBI Taxonomy" id="1775474"/>
    <lineage>
        <taxon>Bacteria</taxon>
        <taxon>Pseudomonadati</taxon>
        <taxon>Pseudomonadota</taxon>
        <taxon>Betaproteobacteria</taxon>
        <taxon>Burkholderiales</taxon>
        <taxon>Comamonadaceae</taxon>
        <taxon>Variovorax</taxon>
    </lineage>
</organism>
<name>A0A433MTI3_9BURK</name>
<reference evidence="2 3" key="1">
    <citation type="submission" date="2018-12" db="EMBL/GenBank/DDBJ databases">
        <title>The genome sequences of Variovorax guangxiensis DSM 27352.</title>
        <authorList>
            <person name="Gao J."/>
            <person name="Sun J."/>
        </authorList>
    </citation>
    <scope>NUCLEOTIDE SEQUENCE [LARGE SCALE GENOMIC DNA]</scope>
    <source>
        <strain evidence="2 3">DSM 27352</strain>
    </source>
</reference>
<protein>
    <submittedName>
        <fullName evidence="2">Uncharacterized protein</fullName>
    </submittedName>
</protein>
<proteinExistence type="predicted"/>
<accession>A0A433MTI3</accession>
<evidence type="ECO:0000256" key="1">
    <source>
        <dbReference type="SAM" id="MobiDB-lite"/>
    </source>
</evidence>
<dbReference type="RefSeq" id="WP_126025219.1">
    <property type="nucleotide sequence ID" value="NZ_RXFT01000018.1"/>
</dbReference>
<feature type="region of interest" description="Disordered" evidence="1">
    <location>
        <begin position="1"/>
        <end position="20"/>
    </location>
</feature>
<evidence type="ECO:0000313" key="3">
    <source>
        <dbReference type="Proteomes" id="UP000281118"/>
    </source>
</evidence>
<evidence type="ECO:0000313" key="2">
    <source>
        <dbReference type="EMBL" id="RUR71130.1"/>
    </source>
</evidence>
<gene>
    <name evidence="2" type="ORF">EJP67_29150</name>
</gene>
<dbReference type="AlphaFoldDB" id="A0A433MTI3"/>